<evidence type="ECO:0000313" key="2">
    <source>
        <dbReference type="Proteomes" id="UP000547444"/>
    </source>
</evidence>
<dbReference type="PROSITE" id="PS51257">
    <property type="entry name" value="PROKAR_LIPOPROTEIN"/>
    <property type="match status" value="1"/>
</dbReference>
<reference evidence="1 2" key="1">
    <citation type="submission" date="2020-03" db="EMBL/GenBank/DDBJ databases">
        <title>Sequencing the genomes of 1000 actinobacteria strains.</title>
        <authorList>
            <person name="Klenk H.-P."/>
        </authorList>
    </citation>
    <scope>NUCLEOTIDE SEQUENCE [LARGE SCALE GENOMIC DNA]</scope>
    <source>
        <strain evidence="1 2">DSM 44556</strain>
    </source>
</reference>
<evidence type="ECO:0000313" key="1">
    <source>
        <dbReference type="EMBL" id="NIH93641.1"/>
    </source>
</evidence>
<protein>
    <submittedName>
        <fullName evidence="1">Uncharacterized protein</fullName>
    </submittedName>
</protein>
<dbReference type="EMBL" id="JAANOW010000001">
    <property type="protein sequence ID" value="NIH93641.1"/>
    <property type="molecule type" value="Genomic_DNA"/>
</dbReference>
<dbReference type="NCBIfam" id="TIGR01409">
    <property type="entry name" value="TAT_signal_seq"/>
    <property type="match status" value="1"/>
</dbReference>
<dbReference type="PROSITE" id="PS51318">
    <property type="entry name" value="TAT"/>
    <property type="match status" value="1"/>
</dbReference>
<dbReference type="InterPro" id="IPR006311">
    <property type="entry name" value="TAT_signal"/>
</dbReference>
<dbReference type="InterPro" id="IPR019546">
    <property type="entry name" value="TAT_signal_bac_arc"/>
</dbReference>
<organism evidence="1 2">
    <name type="scientific">Mycolicibacterium fluoranthenivorans</name>
    <dbReference type="NCBI Taxonomy" id="258505"/>
    <lineage>
        <taxon>Bacteria</taxon>
        <taxon>Bacillati</taxon>
        <taxon>Actinomycetota</taxon>
        <taxon>Actinomycetes</taxon>
        <taxon>Mycobacteriales</taxon>
        <taxon>Mycobacteriaceae</taxon>
        <taxon>Mycolicibacterium</taxon>
    </lineage>
</organism>
<dbReference type="AlphaFoldDB" id="A0A7X5ZAJ1"/>
<comment type="caution">
    <text evidence="1">The sequence shown here is derived from an EMBL/GenBank/DDBJ whole genome shotgun (WGS) entry which is preliminary data.</text>
</comment>
<keyword evidence="2" id="KW-1185">Reference proteome</keyword>
<accession>A0A7X5ZAJ1</accession>
<sequence length="459" mass="47978">MEKMHRRDFLKRVAGGTCALASGVALPATIGGCGREAPAKVAVATPAGFSWTDHPLVGKVFVSQNSVFSTTFDATTRKFVGGATYYVDVERGSDNNAGTSEDSALQSIAAACDKPDAGTVRVKGYGIDKPYYRGRGFNNRTQSRPINIIGYGPLLPYVTTHDVLTFAPCPGKANVYQTTRPSVTECMDMAGGAPGTRMTKTTSLEACEASPGSWYQSGTALFVHAINSRNLSSNGASRIWALLNVPNFKSVGDHTSYLENLVLYGGIDCVNASGSTPSGGTLVLVNVETGMSEAGGGNNISARGVDAVLASCRTTRSGGDGHNYHAYNGKVPNVIEIDCVVTDCNRSRTDQNSTAHDGARVIRVGGTYRDAGAANVADINGTDGEGTESWNLGCSAFGAGPGYANWQCGSIDNAGAAPKMWLDSCDAGKAEYSTGSFGGGLIYSHNSSLERNQSKVTPY</sequence>
<gene>
    <name evidence="1" type="ORF">FHU31_000597</name>
</gene>
<dbReference type="Proteomes" id="UP000547444">
    <property type="component" value="Unassembled WGS sequence"/>
</dbReference>
<name>A0A7X5ZAJ1_9MYCO</name>
<proteinExistence type="predicted"/>